<dbReference type="Pfam" id="PF00378">
    <property type="entry name" value="ECH_1"/>
    <property type="match status" value="1"/>
</dbReference>
<evidence type="ECO:0000313" key="2">
    <source>
        <dbReference type="Proteomes" id="UP000030816"/>
    </source>
</evidence>
<protein>
    <recommendedName>
        <fullName evidence="3">Enoyl-CoA hydratase/isomerase family protein</fullName>
    </recommendedName>
</protein>
<accession>A0A0B2X348</accession>
<dbReference type="STRING" id="1081103.A0A0B2X348"/>
<dbReference type="AlphaFoldDB" id="A0A0B2X348"/>
<dbReference type="OrthoDB" id="2018133at2759"/>
<dbReference type="Proteomes" id="UP000030816">
    <property type="component" value="Unassembled WGS sequence"/>
</dbReference>
<name>A0A0B2X348_METAS</name>
<dbReference type="SUPFAM" id="SSF52096">
    <property type="entry name" value="ClpP/crotonase"/>
    <property type="match status" value="1"/>
</dbReference>
<organism evidence="1 2">
    <name type="scientific">Metarhizium album (strain ARSEF 1941)</name>
    <dbReference type="NCBI Taxonomy" id="1081103"/>
    <lineage>
        <taxon>Eukaryota</taxon>
        <taxon>Fungi</taxon>
        <taxon>Dikarya</taxon>
        <taxon>Ascomycota</taxon>
        <taxon>Pezizomycotina</taxon>
        <taxon>Sordariomycetes</taxon>
        <taxon>Hypocreomycetidae</taxon>
        <taxon>Hypocreales</taxon>
        <taxon>Clavicipitaceae</taxon>
        <taxon>Metarhizium</taxon>
    </lineage>
</organism>
<evidence type="ECO:0008006" key="3">
    <source>
        <dbReference type="Google" id="ProtNLM"/>
    </source>
</evidence>
<keyword evidence="2" id="KW-1185">Reference proteome</keyword>
<dbReference type="GeneID" id="63737132"/>
<dbReference type="InterPro" id="IPR029045">
    <property type="entry name" value="ClpP/crotonase-like_dom_sf"/>
</dbReference>
<reference evidence="1 2" key="1">
    <citation type="journal article" date="2014" name="Proc. Natl. Acad. Sci. U.S.A.">
        <title>Trajectory and genomic determinants of fungal-pathogen speciation and host adaptation.</title>
        <authorList>
            <person name="Hu X."/>
            <person name="Xiao G."/>
            <person name="Zheng P."/>
            <person name="Shang Y."/>
            <person name="Su Y."/>
            <person name="Zhang X."/>
            <person name="Liu X."/>
            <person name="Zhan S."/>
            <person name="St Leger R.J."/>
            <person name="Wang C."/>
        </authorList>
    </citation>
    <scope>NUCLEOTIDE SEQUENCE [LARGE SCALE GENOMIC DNA]</scope>
    <source>
        <strain evidence="1 2">ARSEF 1941</strain>
    </source>
</reference>
<dbReference type="InterPro" id="IPR001753">
    <property type="entry name" value="Enoyl-CoA_hydra/iso"/>
</dbReference>
<dbReference type="HOGENOM" id="CLU_2360165_0_0_1"/>
<comment type="caution">
    <text evidence="1">The sequence shown here is derived from an EMBL/GenBank/DDBJ whole genome shotgun (WGS) entry which is preliminary data.</text>
</comment>
<evidence type="ECO:0000313" key="1">
    <source>
        <dbReference type="EMBL" id="KHN99824.1"/>
    </source>
</evidence>
<dbReference type="Gene3D" id="3.90.226.10">
    <property type="entry name" value="2-enoyl-CoA Hydratase, Chain A, domain 1"/>
    <property type="match status" value="1"/>
</dbReference>
<proteinExistence type="predicted"/>
<gene>
    <name evidence="1" type="ORF">MAM_02677</name>
</gene>
<dbReference type="RefSeq" id="XP_040680890.1">
    <property type="nucleotide sequence ID" value="XM_040821476.1"/>
</dbReference>
<dbReference type="EMBL" id="AZHE01000004">
    <property type="protein sequence ID" value="KHN99824.1"/>
    <property type="molecule type" value="Genomic_DNA"/>
</dbReference>
<sequence>MRTILTGEPITSDEALAWGLTCDVVDDGALLERAIVAARALTTHGPRALELAREAICRADVLCRDDLFERQLYYTTFGTEEKRKGVDEFLASKRSR</sequence>